<comment type="similarity">
    <text evidence="7">Belongs to the class-I aminoacyl-tRNA synthetase family.</text>
</comment>
<keyword evidence="7" id="KW-0648">Protein biosynthesis</keyword>
<dbReference type="Proteomes" id="UP001319200">
    <property type="component" value="Unassembled WGS sequence"/>
</dbReference>
<dbReference type="GO" id="GO:0005829">
    <property type="term" value="C:cytosol"/>
    <property type="evidence" value="ECO:0007669"/>
    <property type="project" value="TreeGrafter"/>
</dbReference>
<keyword evidence="3 7" id="KW-0547">Nucleotide-binding</keyword>
<reference evidence="9 10" key="1">
    <citation type="submission" date="2021-05" db="EMBL/GenBank/DDBJ databases">
        <title>A Polyphasic approach of four new species of the genus Ohtaekwangia: Ohtaekwangia histidinii sp. nov., Ohtaekwangia cretensis sp. nov., Ohtaekwangia indiensis sp. nov., Ohtaekwangia reichenbachii sp. nov. from diverse environment.</title>
        <authorList>
            <person name="Octaviana S."/>
        </authorList>
    </citation>
    <scope>NUCLEOTIDE SEQUENCE [LARGE SCALE GENOMIC DNA]</scope>
    <source>
        <strain evidence="9 10">PWU4</strain>
    </source>
</reference>
<dbReference type="RefSeq" id="WP_254164016.1">
    <property type="nucleotide sequence ID" value="NZ_JAHESF010000013.1"/>
</dbReference>
<dbReference type="PANTHER" id="PTHR43311">
    <property type="entry name" value="GLUTAMATE--TRNA LIGASE"/>
    <property type="match status" value="1"/>
</dbReference>
<accession>A0AAP2DPW2</accession>
<comment type="caution">
    <text evidence="9">The sequence shown here is derived from an EMBL/GenBank/DDBJ whole genome shotgun (WGS) entry which is preliminary data.</text>
</comment>
<dbReference type="GO" id="GO:0005524">
    <property type="term" value="F:ATP binding"/>
    <property type="evidence" value="ECO:0007669"/>
    <property type="project" value="UniProtKB-KW"/>
</dbReference>
<name>A0AAP2DPW2_9BACT</name>
<evidence type="ECO:0000256" key="1">
    <source>
        <dbReference type="ARBA" id="ARBA00022598"/>
    </source>
</evidence>
<dbReference type="GO" id="GO:0006424">
    <property type="term" value="P:glutamyl-tRNA aminoacylation"/>
    <property type="evidence" value="ECO:0007669"/>
    <property type="project" value="TreeGrafter"/>
</dbReference>
<organism evidence="9 10">
    <name type="scientific">Chryseosolibacter histidini</name>
    <dbReference type="NCBI Taxonomy" id="2782349"/>
    <lineage>
        <taxon>Bacteria</taxon>
        <taxon>Pseudomonadati</taxon>
        <taxon>Bacteroidota</taxon>
        <taxon>Cytophagia</taxon>
        <taxon>Cytophagales</taxon>
        <taxon>Chryseotaleaceae</taxon>
        <taxon>Chryseosolibacter</taxon>
    </lineage>
</organism>
<keyword evidence="1 7" id="KW-0436">Ligase</keyword>
<gene>
    <name evidence="9" type="ORF">KK083_14720</name>
</gene>
<dbReference type="AlphaFoldDB" id="A0AAP2DPW2"/>
<keyword evidence="4" id="KW-0862">Zinc</keyword>
<dbReference type="InterPro" id="IPR001412">
    <property type="entry name" value="aa-tRNA-synth_I_CS"/>
</dbReference>
<dbReference type="EMBL" id="JAHESF010000013">
    <property type="protein sequence ID" value="MBT1698144.1"/>
    <property type="molecule type" value="Genomic_DNA"/>
</dbReference>
<dbReference type="PANTHER" id="PTHR43311:SF1">
    <property type="entry name" value="GLUTAMYL-Q TRNA(ASP) SYNTHETASE"/>
    <property type="match status" value="1"/>
</dbReference>
<dbReference type="Pfam" id="PF00749">
    <property type="entry name" value="tRNA-synt_1c"/>
    <property type="match status" value="1"/>
</dbReference>
<keyword evidence="2" id="KW-0479">Metal-binding</keyword>
<protein>
    <submittedName>
        <fullName evidence="9">tRNA glutamyl-Q synthetase</fullName>
    </submittedName>
</protein>
<evidence type="ECO:0000256" key="4">
    <source>
        <dbReference type="ARBA" id="ARBA00022833"/>
    </source>
</evidence>
<dbReference type="PRINTS" id="PR00987">
    <property type="entry name" value="TRNASYNTHGLU"/>
</dbReference>
<feature type="domain" description="Glutamyl/glutaminyl-tRNA synthetase class Ib catalytic" evidence="8">
    <location>
        <begin position="12"/>
        <end position="278"/>
    </location>
</feature>
<evidence type="ECO:0000256" key="5">
    <source>
        <dbReference type="ARBA" id="ARBA00022840"/>
    </source>
</evidence>
<evidence type="ECO:0000259" key="8">
    <source>
        <dbReference type="Pfam" id="PF00749"/>
    </source>
</evidence>
<evidence type="ECO:0000256" key="2">
    <source>
        <dbReference type="ARBA" id="ARBA00022723"/>
    </source>
</evidence>
<keyword evidence="5 7" id="KW-0067">ATP-binding</keyword>
<evidence type="ECO:0000256" key="3">
    <source>
        <dbReference type="ARBA" id="ARBA00022741"/>
    </source>
</evidence>
<evidence type="ECO:0000256" key="7">
    <source>
        <dbReference type="RuleBase" id="RU363037"/>
    </source>
</evidence>
<dbReference type="GO" id="GO:0004818">
    <property type="term" value="F:glutamate-tRNA ligase activity"/>
    <property type="evidence" value="ECO:0007669"/>
    <property type="project" value="TreeGrafter"/>
</dbReference>
<dbReference type="PROSITE" id="PS00178">
    <property type="entry name" value="AA_TRNA_LIGASE_I"/>
    <property type="match status" value="1"/>
</dbReference>
<evidence type="ECO:0000313" key="10">
    <source>
        <dbReference type="Proteomes" id="UP001319200"/>
    </source>
</evidence>
<dbReference type="InterPro" id="IPR014729">
    <property type="entry name" value="Rossmann-like_a/b/a_fold"/>
</dbReference>
<dbReference type="SUPFAM" id="SSF52374">
    <property type="entry name" value="Nucleotidylyl transferase"/>
    <property type="match status" value="1"/>
</dbReference>
<dbReference type="InterPro" id="IPR020058">
    <property type="entry name" value="Glu/Gln-tRNA-synth_Ib_cat-dom"/>
</dbReference>
<proteinExistence type="inferred from homology"/>
<dbReference type="InterPro" id="IPR000924">
    <property type="entry name" value="Glu/Gln-tRNA-synth"/>
</dbReference>
<dbReference type="Gene3D" id="3.40.50.620">
    <property type="entry name" value="HUPs"/>
    <property type="match status" value="1"/>
</dbReference>
<evidence type="ECO:0000256" key="6">
    <source>
        <dbReference type="ARBA" id="ARBA00023146"/>
    </source>
</evidence>
<evidence type="ECO:0000313" key="9">
    <source>
        <dbReference type="EMBL" id="MBT1698144.1"/>
    </source>
</evidence>
<dbReference type="InterPro" id="IPR049940">
    <property type="entry name" value="GluQ/Sye"/>
</dbReference>
<keyword evidence="6 7" id="KW-0030">Aminoacyl-tRNA synthetase</keyword>
<sequence length="299" mass="33458">MDTNPGHALVRKTRIAPTPSGYLHLGNAFSFALTAALADRYKAGILLRIDDLDRQRAQPAYIQDIFDTLNFLGIPWHEGPRNAHEFERDYSQVHRLGLYNEALNALRDGGALFVCDCSRTDILKADPTGAYTGRCRQRGLPFDAKEVSWRLHTTDDLPLTVKTLAYPVNAFLPREQQDFIVRKKDGFPAYHLASLVDDQYFGIDLIVRGMDLWPSTLAQHYLAGVLGIDSFTNSTFHHHALFTGPGGRKLSKSAGDTSIQYLRKQGKTPGDIYTLIARSAGIQEDVRDWKALGDWVLSL</sequence>
<keyword evidence="10" id="KW-1185">Reference proteome</keyword>